<accession>A0ABP0PK20</accession>
<feature type="domain" description="NAD-dependent epimerase/dehydratase" evidence="2">
    <location>
        <begin position="2"/>
        <end position="154"/>
    </location>
</feature>
<dbReference type="SUPFAM" id="SSF51735">
    <property type="entry name" value="NAD(P)-binding Rossmann-fold domains"/>
    <property type="match status" value="1"/>
</dbReference>
<gene>
    <name evidence="3" type="ORF">CCMP2556_LOCUS37179</name>
</gene>
<evidence type="ECO:0000313" key="4">
    <source>
        <dbReference type="Proteomes" id="UP001642484"/>
    </source>
</evidence>
<dbReference type="PANTHER" id="PTHR10366">
    <property type="entry name" value="NAD DEPENDENT EPIMERASE/DEHYDRATASE"/>
    <property type="match status" value="1"/>
</dbReference>
<evidence type="ECO:0000256" key="1">
    <source>
        <dbReference type="ARBA" id="ARBA00023002"/>
    </source>
</evidence>
<dbReference type="Pfam" id="PF01370">
    <property type="entry name" value="Epimerase"/>
    <property type="match status" value="1"/>
</dbReference>
<dbReference type="Proteomes" id="UP001642484">
    <property type="component" value="Unassembled WGS sequence"/>
</dbReference>
<comment type="caution">
    <text evidence="3">The sequence shown here is derived from an EMBL/GenBank/DDBJ whole genome shotgun (WGS) entry which is preliminary data.</text>
</comment>
<dbReference type="PANTHER" id="PTHR10366:SF831">
    <property type="entry name" value="NAD-DEPENDENT EPIMERASE_DEHYDRATASE DOMAIN-CONTAINING PROTEIN"/>
    <property type="match status" value="1"/>
</dbReference>
<evidence type="ECO:0000313" key="3">
    <source>
        <dbReference type="EMBL" id="CAK9075497.1"/>
    </source>
</evidence>
<dbReference type="Gene3D" id="3.40.50.720">
    <property type="entry name" value="NAD(P)-binding Rossmann-like Domain"/>
    <property type="match status" value="1"/>
</dbReference>
<reference evidence="3 4" key="1">
    <citation type="submission" date="2024-02" db="EMBL/GenBank/DDBJ databases">
        <authorList>
            <person name="Chen Y."/>
            <person name="Shah S."/>
            <person name="Dougan E. K."/>
            <person name="Thang M."/>
            <person name="Chan C."/>
        </authorList>
    </citation>
    <scope>NUCLEOTIDE SEQUENCE [LARGE SCALE GENOMIC DNA]</scope>
</reference>
<evidence type="ECO:0000259" key="2">
    <source>
        <dbReference type="Pfam" id="PF01370"/>
    </source>
</evidence>
<dbReference type="EMBL" id="CAXAMN010023139">
    <property type="protein sequence ID" value="CAK9075497.1"/>
    <property type="molecule type" value="Genomic_DNA"/>
</dbReference>
<dbReference type="InterPro" id="IPR036291">
    <property type="entry name" value="NAD(P)-bd_dom_sf"/>
</dbReference>
<name>A0ABP0PK20_9DINO</name>
<dbReference type="InterPro" id="IPR001509">
    <property type="entry name" value="Epimerase_deHydtase"/>
</dbReference>
<sequence length="271" mass="29135">MEEMVEPNIAMAEAVVRAAAAAPSRPRVVYTSSMAAVRGPGQEPRKGQRCFDEKDFNSQSHPENGWGEAYQYSKRESELRAKSLAEELQVDFVSLCPSFILGPERGSSDGSGFSVSMVLSWMKGEQKVRSLLIADVRDVATAHVAAAKAPKKGGRFIVSTEVRPVPEEVAAVLREVVAPAWGADSAKTITAAAAPGDGPACMRPGAHEVRCTQQLRSALGLTCRDALVTVRDMASHLVSTKEFCCLGVVVVFVNRLAMLGMHWKEAAHTPN</sequence>
<dbReference type="InterPro" id="IPR050425">
    <property type="entry name" value="NAD(P)_dehydrat-like"/>
</dbReference>
<keyword evidence="1" id="KW-0560">Oxidoreductase</keyword>
<keyword evidence="4" id="KW-1185">Reference proteome</keyword>
<organism evidence="3 4">
    <name type="scientific">Durusdinium trenchii</name>
    <dbReference type="NCBI Taxonomy" id="1381693"/>
    <lineage>
        <taxon>Eukaryota</taxon>
        <taxon>Sar</taxon>
        <taxon>Alveolata</taxon>
        <taxon>Dinophyceae</taxon>
        <taxon>Suessiales</taxon>
        <taxon>Symbiodiniaceae</taxon>
        <taxon>Durusdinium</taxon>
    </lineage>
</organism>
<protein>
    <recommendedName>
        <fullName evidence="2">NAD-dependent epimerase/dehydratase domain-containing protein</fullName>
    </recommendedName>
</protein>
<proteinExistence type="predicted"/>